<sequence length="581" mass="66068">MSDQSDSLKHSEVEHSNHLSECIGSLLFSAEYSDVTLIVEGESLPAHKIILASSCDYFRALLFGGMRESSQREVVLQDVPLKAFKLLLGYIYTGHLTLGGMKEDAILEILELAHKYGFEKLQTALCRYLQEILSVRNVCTVYDKAQLYNIDHLIKTCCRFIDRHAGSILQSEAFLQLSGTALKEMLSRDSFFAEEIEIFGAVKRWCSERADDEDNADILKTVRLPLIATADLLSTVRASGLIPPDRLLDAIQKKTESRDIDLNYRGLLVRDENIATASHGACVITGSPSHDLLEPKMSRSYDIDRGFTRHCIEDEKGITIELGQPSIINHISFRLWDKDPRTYSYYVELSMNLEDWFRVIDHSTYPCRSLQRLYFEDRVVRYVRVVGTHNAANNLFHLVTFEAMYTEMPFKLSQGNYVPEENVASVEREACVIEGVSRSRHTLINGNFTDYDWDSGYTCHQVGAGSIVVQLPQPFMVDSIRMLLWDCDSRSYSYYIETSLDLREWTRVADRSAEHCRSWQILTFKPLPVVFIRIVGTANTANEVFHCVHFECPAQVRSLDECPASGREVMVGAPEQMLSLV</sequence>
<dbReference type="GO" id="GO:0050804">
    <property type="term" value="P:modulation of chemical synaptic transmission"/>
    <property type="evidence" value="ECO:0007669"/>
    <property type="project" value="TreeGrafter"/>
</dbReference>
<protein>
    <recommendedName>
        <fullName evidence="1">BTB/POZ domain-containing protein 9</fullName>
    </recommendedName>
</protein>
<dbReference type="InterPro" id="IPR011705">
    <property type="entry name" value="BACK"/>
</dbReference>
<dbReference type="CDD" id="cd14822">
    <property type="entry name" value="BACK_BTBD9"/>
    <property type="match status" value="1"/>
</dbReference>
<dbReference type="KEGG" id="goe:100906014"/>
<dbReference type="SUPFAM" id="SSF54695">
    <property type="entry name" value="POZ domain"/>
    <property type="match status" value="1"/>
</dbReference>
<dbReference type="SMART" id="SM00875">
    <property type="entry name" value="BACK"/>
    <property type="match status" value="1"/>
</dbReference>
<dbReference type="AlphaFoldDB" id="A0AAJ7L584"/>
<dbReference type="CDD" id="cd18287">
    <property type="entry name" value="BTB_POZ_BTBD9"/>
    <property type="match status" value="1"/>
</dbReference>
<dbReference type="InterPro" id="IPR008979">
    <property type="entry name" value="Galactose-bd-like_sf"/>
</dbReference>
<dbReference type="GO" id="GO:0008344">
    <property type="term" value="P:adult locomotory behavior"/>
    <property type="evidence" value="ECO:0007669"/>
    <property type="project" value="TreeGrafter"/>
</dbReference>
<reference evidence="4" key="1">
    <citation type="submission" date="2025-08" db="UniProtKB">
        <authorList>
            <consortium name="RefSeq"/>
        </authorList>
    </citation>
    <scope>IDENTIFICATION</scope>
</reference>
<organism evidence="3 4">
    <name type="scientific">Galendromus occidentalis</name>
    <name type="common">western predatory mite</name>
    <dbReference type="NCBI Taxonomy" id="34638"/>
    <lineage>
        <taxon>Eukaryota</taxon>
        <taxon>Metazoa</taxon>
        <taxon>Ecdysozoa</taxon>
        <taxon>Arthropoda</taxon>
        <taxon>Chelicerata</taxon>
        <taxon>Arachnida</taxon>
        <taxon>Acari</taxon>
        <taxon>Parasitiformes</taxon>
        <taxon>Mesostigmata</taxon>
        <taxon>Gamasina</taxon>
        <taxon>Phytoseioidea</taxon>
        <taxon>Phytoseiidae</taxon>
        <taxon>Typhlodrominae</taxon>
        <taxon>Galendromus</taxon>
    </lineage>
</organism>
<dbReference type="Pfam" id="PF07707">
    <property type="entry name" value="BACK"/>
    <property type="match status" value="1"/>
</dbReference>
<feature type="domain" description="BTB" evidence="2">
    <location>
        <begin position="33"/>
        <end position="100"/>
    </location>
</feature>
<dbReference type="GeneID" id="100906014"/>
<dbReference type="InterPro" id="IPR034091">
    <property type="entry name" value="BTBD9_BACK-like_dom"/>
</dbReference>
<evidence type="ECO:0000313" key="3">
    <source>
        <dbReference type="Proteomes" id="UP000694867"/>
    </source>
</evidence>
<evidence type="ECO:0000259" key="2">
    <source>
        <dbReference type="PROSITE" id="PS50097"/>
    </source>
</evidence>
<name>A0AAJ7L584_9ACAR</name>
<dbReference type="Pfam" id="PF00651">
    <property type="entry name" value="BTB"/>
    <property type="match status" value="1"/>
</dbReference>
<dbReference type="Gene3D" id="2.60.120.260">
    <property type="entry name" value="Galactose-binding domain-like"/>
    <property type="match status" value="2"/>
</dbReference>
<dbReference type="Gene3D" id="1.25.40.420">
    <property type="match status" value="1"/>
</dbReference>
<dbReference type="Proteomes" id="UP000694867">
    <property type="component" value="Unplaced"/>
</dbReference>
<dbReference type="InterPro" id="IPR000210">
    <property type="entry name" value="BTB/POZ_dom"/>
</dbReference>
<dbReference type="PROSITE" id="PS50097">
    <property type="entry name" value="BTB"/>
    <property type="match status" value="1"/>
</dbReference>
<proteinExistence type="predicted"/>
<dbReference type="InterPro" id="IPR011333">
    <property type="entry name" value="SKP1/BTB/POZ_sf"/>
</dbReference>
<dbReference type="FunFam" id="3.30.710.10:FF:000042">
    <property type="entry name" value="BTB/POZ domain-containing protein 9"/>
    <property type="match status" value="1"/>
</dbReference>
<evidence type="ECO:0000313" key="4">
    <source>
        <dbReference type="RefSeq" id="XP_018494802.1"/>
    </source>
</evidence>
<keyword evidence="3" id="KW-1185">Reference proteome</keyword>
<dbReference type="GO" id="GO:0005737">
    <property type="term" value="C:cytoplasm"/>
    <property type="evidence" value="ECO:0007669"/>
    <property type="project" value="TreeGrafter"/>
</dbReference>
<dbReference type="FunFam" id="2.60.120.260:FF:000051">
    <property type="entry name" value="BTB/POZ domain-containing protein 9"/>
    <property type="match status" value="1"/>
</dbReference>
<dbReference type="FunFam" id="1.25.40.420:FF:000005">
    <property type="entry name" value="BTB/POZ domain-containing protein 9"/>
    <property type="match status" value="1"/>
</dbReference>
<accession>A0AAJ7L584</accession>
<dbReference type="RefSeq" id="XP_018494802.1">
    <property type="nucleotide sequence ID" value="XM_018639286.1"/>
</dbReference>
<evidence type="ECO:0000256" key="1">
    <source>
        <dbReference type="ARBA" id="ARBA00020216"/>
    </source>
</evidence>
<dbReference type="SMART" id="SM00225">
    <property type="entry name" value="BTB"/>
    <property type="match status" value="1"/>
</dbReference>
<dbReference type="SUPFAM" id="SSF49785">
    <property type="entry name" value="Galactose-binding domain-like"/>
    <property type="match status" value="2"/>
</dbReference>
<gene>
    <name evidence="4" type="primary">LOC100906014</name>
</gene>
<dbReference type="PANTHER" id="PTHR46306">
    <property type="entry name" value="BTB/POZ DOMAIN-CONTAINING PROTEIN 9"/>
    <property type="match status" value="1"/>
</dbReference>
<dbReference type="GO" id="GO:0048512">
    <property type="term" value="P:circadian behavior"/>
    <property type="evidence" value="ECO:0007669"/>
    <property type="project" value="TreeGrafter"/>
</dbReference>
<dbReference type="PANTHER" id="PTHR46306:SF1">
    <property type="entry name" value="BTB_POZ DOMAIN-CONTAINING PROTEIN 9"/>
    <property type="match status" value="1"/>
</dbReference>
<dbReference type="InterPro" id="IPR052407">
    <property type="entry name" value="BTB_POZ_domain_cont_9"/>
</dbReference>
<dbReference type="Gene3D" id="3.30.710.10">
    <property type="entry name" value="Potassium Channel Kv1.1, Chain A"/>
    <property type="match status" value="1"/>
</dbReference>